<evidence type="ECO:0000256" key="14">
    <source>
        <dbReference type="SAM" id="SignalP"/>
    </source>
</evidence>
<organism evidence="17 18">
    <name type="scientific">Xanthomonas campestris pv. papavericola</name>
    <dbReference type="NCBI Taxonomy" id="487881"/>
    <lineage>
        <taxon>Bacteria</taxon>
        <taxon>Pseudomonadati</taxon>
        <taxon>Pseudomonadota</taxon>
        <taxon>Gammaproteobacteria</taxon>
        <taxon>Lysobacterales</taxon>
        <taxon>Lysobacteraceae</taxon>
        <taxon>Xanthomonas</taxon>
    </lineage>
</organism>
<keyword evidence="10 11" id="KW-0998">Cell outer membrane</keyword>
<dbReference type="Gene3D" id="2.40.170.20">
    <property type="entry name" value="TonB-dependent receptor, beta-barrel domain"/>
    <property type="match status" value="1"/>
</dbReference>
<evidence type="ECO:0000256" key="12">
    <source>
        <dbReference type="RuleBase" id="RU003357"/>
    </source>
</evidence>
<keyword evidence="14" id="KW-0732">Signal</keyword>
<feature type="chain" id="PRO_5042518053" evidence="14">
    <location>
        <begin position="39"/>
        <end position="752"/>
    </location>
</feature>
<keyword evidence="8 12" id="KW-0798">TonB box</keyword>
<evidence type="ECO:0000313" key="18">
    <source>
        <dbReference type="Proteomes" id="UP001297361"/>
    </source>
</evidence>
<feature type="domain" description="TonB-dependent receptor-like beta-barrel" evidence="15">
    <location>
        <begin position="264"/>
        <end position="716"/>
    </location>
</feature>
<dbReference type="EMBL" id="JAJFNJ020000003">
    <property type="protein sequence ID" value="MEC3886475.1"/>
    <property type="molecule type" value="Genomic_DNA"/>
</dbReference>
<feature type="region of interest" description="Disordered" evidence="13">
    <location>
        <begin position="352"/>
        <end position="371"/>
    </location>
</feature>
<dbReference type="AlphaFoldDB" id="A0AAJ3CCV2"/>
<evidence type="ECO:0000256" key="11">
    <source>
        <dbReference type="PROSITE-ProRule" id="PRU01360"/>
    </source>
</evidence>
<dbReference type="Pfam" id="PF07715">
    <property type="entry name" value="Plug"/>
    <property type="match status" value="1"/>
</dbReference>
<evidence type="ECO:0000256" key="4">
    <source>
        <dbReference type="ARBA" id="ARBA00022496"/>
    </source>
</evidence>
<keyword evidence="6" id="KW-0408">Iron</keyword>
<dbReference type="CDD" id="cd01347">
    <property type="entry name" value="ligand_gated_channel"/>
    <property type="match status" value="1"/>
</dbReference>
<keyword evidence="3 11" id="KW-1134">Transmembrane beta strand</keyword>
<dbReference type="Pfam" id="PF00593">
    <property type="entry name" value="TonB_dep_Rec_b-barrel"/>
    <property type="match status" value="1"/>
</dbReference>
<keyword evidence="7" id="KW-0406">Ion transport</keyword>
<name>A0AAJ3CCV2_XANCA</name>
<feature type="domain" description="TonB-dependent receptor plug" evidence="16">
    <location>
        <begin position="69"/>
        <end position="177"/>
    </location>
</feature>
<evidence type="ECO:0000256" key="9">
    <source>
        <dbReference type="ARBA" id="ARBA00023136"/>
    </source>
</evidence>
<dbReference type="GO" id="GO:0006826">
    <property type="term" value="P:iron ion transport"/>
    <property type="evidence" value="ECO:0007669"/>
    <property type="project" value="UniProtKB-KW"/>
</dbReference>
<evidence type="ECO:0000313" key="17">
    <source>
        <dbReference type="EMBL" id="MEC3886475.1"/>
    </source>
</evidence>
<comment type="subcellular location">
    <subcellularLocation>
        <location evidence="1 11">Cell outer membrane</location>
        <topology evidence="1 11">Multi-pass membrane protein</topology>
    </subcellularLocation>
</comment>
<keyword evidence="5 11" id="KW-0812">Transmembrane</keyword>
<dbReference type="InterPro" id="IPR012910">
    <property type="entry name" value="Plug_dom"/>
</dbReference>
<dbReference type="InterPro" id="IPR036942">
    <property type="entry name" value="Beta-barrel_TonB_sf"/>
</dbReference>
<dbReference type="RefSeq" id="WP_228426755.1">
    <property type="nucleotide sequence ID" value="NZ_JAJFNJ020000003.1"/>
</dbReference>
<accession>A0AAJ3CCV2</accession>
<dbReference type="InterPro" id="IPR039426">
    <property type="entry name" value="TonB-dep_rcpt-like"/>
</dbReference>
<dbReference type="Proteomes" id="UP001297361">
    <property type="component" value="Unassembled WGS sequence"/>
</dbReference>
<dbReference type="GO" id="GO:0009279">
    <property type="term" value="C:cell outer membrane"/>
    <property type="evidence" value="ECO:0007669"/>
    <property type="project" value="UniProtKB-SubCell"/>
</dbReference>
<evidence type="ECO:0000256" key="13">
    <source>
        <dbReference type="SAM" id="MobiDB-lite"/>
    </source>
</evidence>
<evidence type="ECO:0000259" key="15">
    <source>
        <dbReference type="Pfam" id="PF00593"/>
    </source>
</evidence>
<reference evidence="17" key="2">
    <citation type="submission" date="2024-01" db="EMBL/GenBank/DDBJ databases">
        <title>Long-read genome sequencing of X. campestris pv. papavericola.</title>
        <authorList>
            <person name="Hussain R.M.F."/>
            <person name="Greer S."/>
            <person name="Harrison J."/>
            <person name="Grant M."/>
            <person name="Vicente J."/>
            <person name="Studholme D.J."/>
        </authorList>
    </citation>
    <scope>NUCLEOTIDE SEQUENCE</scope>
    <source>
        <strain evidence="17">NCPPB 2970</strain>
    </source>
</reference>
<keyword evidence="9 11" id="KW-0472">Membrane</keyword>
<dbReference type="PANTHER" id="PTHR32552:SF81">
    <property type="entry name" value="TONB-DEPENDENT OUTER MEMBRANE RECEPTOR"/>
    <property type="match status" value="1"/>
</dbReference>
<evidence type="ECO:0000256" key="3">
    <source>
        <dbReference type="ARBA" id="ARBA00022452"/>
    </source>
</evidence>
<protein>
    <submittedName>
        <fullName evidence="17">TonB-dependent receptor</fullName>
    </submittedName>
</protein>
<evidence type="ECO:0000256" key="7">
    <source>
        <dbReference type="ARBA" id="ARBA00023065"/>
    </source>
</evidence>
<comment type="similarity">
    <text evidence="11 12">Belongs to the TonB-dependent receptor family.</text>
</comment>
<sequence length="752" mass="80762">MSVRYRSPADSTAASTVFSATPRLLAWSLSLACAPAFADTHADEAPVPAPAAQTLGAVTVTATRRESTLQQVPVAVSVVQGQTLERENRNTVADLPTLVPSLTFRAGASNKDTSLFLRGVGTISTSPGVEPSVATVVDGVVLGRPGQATLELLDIERIEVLRGPQGTLFGKNASAGVLNIISKPAPEVFGGSVDYAHFGGGDENRVRASVGGALVPGVLKASVSALWADYGGDVRNVADGTQVNGYERSGARLRLELTPNPDLTATLLADFLQSRSDAPSGVVVASTRADFAAALATVQATADNRQINSDYRTHLDDTSKGASLQLDQQLGDALLTSISAWRQWDNTQFQDGDRTAQSSAAFPSSHDRGDLGYTQYSQELRLQTPRDRAVEAVAGLYYLHARNDETYQRSVVSPGARTLGSANYATRAQTIAAFGEATWHWREDLRALLGARITRDTLDYRHQRVSTAAAAVTGIQPSTASRGSTEETGVSGRAGLQYDIAPQTTGYLTYSRGYKGPAYNVFFNMQPRDTPALQPETSNAWELGLKTRALDDRLSANLALFHTDYANYQANFFDTVAGQVVTRLINAGQARTQGLELDLDYRPTERLTLAASLAHTQARIQRFACPAAAAANCNVDGKPLPFSPEWKGNLRAGYRVPLSGTLALEFNGDVAWQDSVQYDLSQTPQTIQGPHAIWNASVALADDLHGWRVAVLGRNLGDRAYAPLLANATGNVYRLVPRDDRRYVGLQVHKDF</sequence>
<evidence type="ECO:0000256" key="5">
    <source>
        <dbReference type="ARBA" id="ARBA00022692"/>
    </source>
</evidence>
<evidence type="ECO:0000256" key="1">
    <source>
        <dbReference type="ARBA" id="ARBA00004571"/>
    </source>
</evidence>
<evidence type="ECO:0000256" key="2">
    <source>
        <dbReference type="ARBA" id="ARBA00022448"/>
    </source>
</evidence>
<keyword evidence="17" id="KW-0675">Receptor</keyword>
<reference evidence="17" key="1">
    <citation type="submission" date="2021-10" db="EMBL/GenBank/DDBJ databases">
        <authorList>
            <person name="Hussein R."/>
            <person name="Harrison J."/>
            <person name="Studholme D.J."/>
            <person name="Vicente J."/>
            <person name="Grant M."/>
        </authorList>
    </citation>
    <scope>NUCLEOTIDE SEQUENCE</scope>
    <source>
        <strain evidence="17">NCPPB 2970</strain>
    </source>
</reference>
<evidence type="ECO:0000256" key="10">
    <source>
        <dbReference type="ARBA" id="ARBA00023237"/>
    </source>
</evidence>
<evidence type="ECO:0000256" key="6">
    <source>
        <dbReference type="ARBA" id="ARBA00023004"/>
    </source>
</evidence>
<dbReference type="SUPFAM" id="SSF56935">
    <property type="entry name" value="Porins"/>
    <property type="match status" value="1"/>
</dbReference>
<gene>
    <name evidence="17" type="ORF">LLE72_001545</name>
</gene>
<keyword evidence="4" id="KW-0410">Iron transport</keyword>
<feature type="compositionally biased region" description="Polar residues" evidence="13">
    <location>
        <begin position="352"/>
        <end position="362"/>
    </location>
</feature>
<comment type="caution">
    <text evidence="17">The sequence shown here is derived from an EMBL/GenBank/DDBJ whole genome shotgun (WGS) entry which is preliminary data.</text>
</comment>
<evidence type="ECO:0000259" key="16">
    <source>
        <dbReference type="Pfam" id="PF07715"/>
    </source>
</evidence>
<keyword evidence="2 11" id="KW-0813">Transport</keyword>
<evidence type="ECO:0000256" key="8">
    <source>
        <dbReference type="ARBA" id="ARBA00023077"/>
    </source>
</evidence>
<dbReference type="PROSITE" id="PS52016">
    <property type="entry name" value="TONB_DEPENDENT_REC_3"/>
    <property type="match status" value="1"/>
</dbReference>
<feature type="signal peptide" evidence="14">
    <location>
        <begin position="1"/>
        <end position="38"/>
    </location>
</feature>
<dbReference type="PANTHER" id="PTHR32552">
    <property type="entry name" value="FERRICHROME IRON RECEPTOR-RELATED"/>
    <property type="match status" value="1"/>
</dbReference>
<proteinExistence type="inferred from homology"/>
<dbReference type="InterPro" id="IPR000531">
    <property type="entry name" value="Beta-barrel_TonB"/>
</dbReference>